<dbReference type="PROSITE" id="PS51272">
    <property type="entry name" value="SLH"/>
    <property type="match status" value="2"/>
</dbReference>
<feature type="chain" id="PRO_5043891794" evidence="1">
    <location>
        <begin position="28"/>
        <end position="929"/>
    </location>
</feature>
<evidence type="ECO:0000313" key="3">
    <source>
        <dbReference type="EMBL" id="MDW0116318.1"/>
    </source>
</evidence>
<dbReference type="Pfam" id="PF00395">
    <property type="entry name" value="SLH"/>
    <property type="match status" value="3"/>
</dbReference>
<proteinExistence type="predicted"/>
<feature type="signal peptide" evidence="1">
    <location>
        <begin position="1"/>
        <end position="27"/>
    </location>
</feature>
<evidence type="ECO:0000313" key="4">
    <source>
        <dbReference type="Proteomes" id="UP001271648"/>
    </source>
</evidence>
<dbReference type="AlphaFoldDB" id="A0AAW9A6Q6"/>
<protein>
    <submittedName>
        <fullName evidence="3">Phosphodiester glycosidase family protein</fullName>
    </submittedName>
</protein>
<dbReference type="Proteomes" id="UP001271648">
    <property type="component" value="Unassembled WGS sequence"/>
</dbReference>
<dbReference type="InterPro" id="IPR018711">
    <property type="entry name" value="NAGPA"/>
</dbReference>
<dbReference type="GO" id="GO:0016798">
    <property type="term" value="F:hydrolase activity, acting on glycosyl bonds"/>
    <property type="evidence" value="ECO:0007669"/>
    <property type="project" value="UniProtKB-KW"/>
</dbReference>
<dbReference type="EMBL" id="JAUBDJ010000002">
    <property type="protein sequence ID" value="MDW0116318.1"/>
    <property type="molecule type" value="Genomic_DNA"/>
</dbReference>
<dbReference type="PANTHER" id="PTHR40446:SF2">
    <property type="entry name" value="N-ACETYLGLUCOSAMINE-1-PHOSPHODIESTER ALPHA-N-ACETYLGLUCOSAMINIDASE"/>
    <property type="match status" value="1"/>
</dbReference>
<feature type="domain" description="SLH" evidence="2">
    <location>
        <begin position="753"/>
        <end position="813"/>
    </location>
</feature>
<feature type="domain" description="SLH" evidence="2">
    <location>
        <begin position="814"/>
        <end position="878"/>
    </location>
</feature>
<organism evidence="3 4">
    <name type="scientific">Sporosarcina thermotolerans</name>
    <dbReference type="NCBI Taxonomy" id="633404"/>
    <lineage>
        <taxon>Bacteria</taxon>
        <taxon>Bacillati</taxon>
        <taxon>Bacillota</taxon>
        <taxon>Bacilli</taxon>
        <taxon>Bacillales</taxon>
        <taxon>Caryophanaceae</taxon>
        <taxon>Sporosarcina</taxon>
    </lineage>
</organism>
<sequence length="929" mass="99574">MHKRKQLSKLSTLLLVIFLLIPNFAFAETSDTTAETKAVAPITESTKISQGVHYEYTNTTINNDPQAFSQLVVDLNDPFTTVDVSYPTPLNKLATTTSQANAYTALGQQVAGAINGSFFWSSDQGYLPMYLIAYRDRLMNAGIIASGRDQYVNQPIAFGIDSTGKGKIDSYNLSLSFNHNGQEYPITSTDKHRSNDNLILYTPLYPKPTTETNALGIELVLEGVTGGTELNFGETVTGKVTQIRERNNPTASTIPKDGFVLSAHGEAMQLIKDIGIGETISITADIDDKWKGASFMLTSGPELVKDGKVNLGIDPNSDRATERAPRTAIAIDKTGTKVFMVTVDGRQSGYSRGQSLKEFAEYLVSIGAHQALNLDGGGSTTMAVRKPGDFNVSLFNKPSDGRERSVSTALFAVSNAPVGTPTTVGAHLSKPGVYLKGTKGSVLVDYVMDNYYNPVTFDKAAVKIASPQGLIAVNGLEFTAQKAGAGAITAEFSGATANIPFEVVDSIHTVQPSSPSFEVRKDGQTTLTVKAFDAKNREVIFDPTLVKWSAPASIGTITASGVFTAASKEGTGSVTATLGGKTISIPVTITGDYSSVDKMEFLNNWTSTTTNGKATLSMNSDKEPAFEGVGSLKLTYDFTGTTGTSAAYIEAKTPVSLSGTPVKISARVYGDAGDTWLRGRIQDAQGKEYTVDFTPENGLKWLGWNYVTATIPAGATGNLTLKQIYIAQPTDSLKTKGSIRIDDLKAVFANNYKEALFKDTGLTFRAEGEITSLVNDGVIAGFADGNFGPYEELTRQQAAILLARALKLPLDNVTDPGFEDMAPTMTFYKEVAAVANYGIINGKEKGKKFDPNGKLTRAEMAAILQRGFKLQLSEKDYFTDSNGSFAKDAINSLAFNNITQGIGGGKYGPAQNISRADFSVFLHRTMAIK</sequence>
<keyword evidence="3" id="KW-0326">Glycosidase</keyword>
<keyword evidence="4" id="KW-1185">Reference proteome</keyword>
<name>A0AAW9A6Q6_9BACL</name>
<accession>A0AAW9A6Q6</accession>
<gene>
    <name evidence="3" type="ORF">QTL97_05185</name>
</gene>
<dbReference type="Pfam" id="PF09992">
    <property type="entry name" value="NAGPA"/>
    <property type="match status" value="1"/>
</dbReference>
<dbReference type="InterPro" id="IPR001119">
    <property type="entry name" value="SLH_dom"/>
</dbReference>
<keyword evidence="3" id="KW-0378">Hydrolase</keyword>
<dbReference type="Gene3D" id="2.60.120.260">
    <property type="entry name" value="Galactose-binding domain-like"/>
    <property type="match status" value="1"/>
</dbReference>
<evidence type="ECO:0000256" key="1">
    <source>
        <dbReference type="SAM" id="SignalP"/>
    </source>
</evidence>
<comment type="caution">
    <text evidence="3">The sequence shown here is derived from an EMBL/GenBank/DDBJ whole genome shotgun (WGS) entry which is preliminary data.</text>
</comment>
<dbReference type="Gene3D" id="2.60.40.1080">
    <property type="match status" value="1"/>
</dbReference>
<evidence type="ECO:0000259" key="2">
    <source>
        <dbReference type="PROSITE" id="PS51272"/>
    </source>
</evidence>
<dbReference type="PANTHER" id="PTHR40446">
    <property type="entry name" value="N-ACETYLGLUCOSAMINE-1-PHOSPHODIESTER ALPHA-N-ACETYLGLUCOSAMINIDASE"/>
    <property type="match status" value="1"/>
</dbReference>
<keyword evidence="1" id="KW-0732">Signal</keyword>
<dbReference type="RefSeq" id="WP_317940365.1">
    <property type="nucleotide sequence ID" value="NZ_JAUBDJ010000002.1"/>
</dbReference>
<reference evidence="3 4" key="1">
    <citation type="submission" date="2023-06" db="EMBL/GenBank/DDBJ databases">
        <title>Sporosarcina sp. nov., isolated from Korean traditional fermented seafood 'Jeotgal'.</title>
        <authorList>
            <person name="Yang A.I."/>
            <person name="Shin N.-R."/>
        </authorList>
    </citation>
    <scope>NUCLEOTIDE SEQUENCE [LARGE SCALE GENOMIC DNA]</scope>
    <source>
        <strain evidence="3 4">KCTC43456</strain>
    </source>
</reference>